<sequence length="120" mass="13720">MSGFILLLLLFQNLIDINSNSSGNNTIKNENAGYDNRFEHKNDFDIEKSNSINANIIRKHLLGKLLDTNVSIHEKQNVLDECIANYMINNSNRILSVDLTAGNLFKDFEFEFEFDFEDGA</sequence>
<proteinExistence type="predicted"/>
<accession>A0A6C0DHI8</accession>
<dbReference type="EMBL" id="MN739615">
    <property type="protein sequence ID" value="QHT16013.1"/>
    <property type="molecule type" value="Genomic_DNA"/>
</dbReference>
<dbReference type="AlphaFoldDB" id="A0A6C0DHI8"/>
<evidence type="ECO:0000313" key="1">
    <source>
        <dbReference type="EMBL" id="QHT16013.1"/>
    </source>
</evidence>
<reference evidence="1" key="1">
    <citation type="journal article" date="2020" name="Nature">
        <title>Giant virus diversity and host interactions through global metagenomics.</title>
        <authorList>
            <person name="Schulz F."/>
            <person name="Roux S."/>
            <person name="Paez-Espino D."/>
            <person name="Jungbluth S."/>
            <person name="Walsh D.A."/>
            <person name="Denef V.J."/>
            <person name="McMahon K.D."/>
            <person name="Konstantinidis K.T."/>
            <person name="Eloe-Fadrosh E.A."/>
            <person name="Kyrpides N.C."/>
            <person name="Woyke T."/>
        </authorList>
    </citation>
    <scope>NUCLEOTIDE SEQUENCE</scope>
    <source>
        <strain evidence="1">GVMAG-M-3300023174-182</strain>
    </source>
</reference>
<organism evidence="1">
    <name type="scientific">viral metagenome</name>
    <dbReference type="NCBI Taxonomy" id="1070528"/>
    <lineage>
        <taxon>unclassified sequences</taxon>
        <taxon>metagenomes</taxon>
        <taxon>organismal metagenomes</taxon>
    </lineage>
</organism>
<protein>
    <submittedName>
        <fullName evidence="1">Uncharacterized protein</fullName>
    </submittedName>
</protein>
<name>A0A6C0DHI8_9ZZZZ</name>